<evidence type="ECO:0000256" key="1">
    <source>
        <dbReference type="ARBA" id="ARBA00003294"/>
    </source>
</evidence>
<dbReference type="PANTHER" id="PTHR12128:SF66">
    <property type="entry name" value="4-HYDROXY-2-OXOGLUTARATE ALDOLASE, MITOCHONDRIAL"/>
    <property type="match status" value="1"/>
</dbReference>
<gene>
    <name evidence="16" type="ORF">DFR34_10517</name>
</gene>
<evidence type="ECO:0000256" key="6">
    <source>
        <dbReference type="ARBA" id="ARBA00022605"/>
    </source>
</evidence>
<dbReference type="GO" id="GO:0008840">
    <property type="term" value="F:4-hydroxy-tetrahydrodipicolinate synthase activity"/>
    <property type="evidence" value="ECO:0007669"/>
    <property type="project" value="UniProtKB-UniRule"/>
</dbReference>
<evidence type="ECO:0000256" key="14">
    <source>
        <dbReference type="PIRSR" id="PIRSR001365-1"/>
    </source>
</evidence>
<evidence type="ECO:0000256" key="3">
    <source>
        <dbReference type="ARBA" id="ARBA00007592"/>
    </source>
</evidence>
<comment type="function">
    <text evidence="1">Catalyzes the condensation of (S)-aspartate-beta-semialdehyde [(S)-ASA] and pyruvate to 4-hydroxy-tetrahydrodipicolinate (HTPA).</text>
</comment>
<keyword evidence="5" id="KW-0963">Cytoplasm</keyword>
<dbReference type="InterPro" id="IPR020625">
    <property type="entry name" value="Schiff_base-form_aldolases_AS"/>
</dbReference>
<accession>A0A318KPZ5</accession>
<sequence>MHTRFSGLWLPIITPYAADGGIDHAALAALAQNRAQHGLAGLVAGATTGEGVLLSADEQEAVFATLRAAVPQLPIVLGVTQFATDAALAQARRLAALRPEGLLVTPPSYVRPSADGVRRHFEAIAEAADLPLLIYDIPYRTGVTLSLDTLRALSADPRIVGVKACGCTLERWMQLIHGTRLSVLCGDDADTFAALCLGADGAIAASAHLFTGWQARMAEHLAAQRLHEARRIAVALDPLIRLLFAEPNPAPLKALLAQRGECRDSVRAPFTPASVALRAKLWDVHQSVATGLEGLMQ</sequence>
<evidence type="ECO:0000256" key="5">
    <source>
        <dbReference type="ARBA" id="ARBA00022490"/>
    </source>
</evidence>
<dbReference type="GO" id="GO:0019877">
    <property type="term" value="P:diaminopimelate biosynthetic process"/>
    <property type="evidence" value="ECO:0007669"/>
    <property type="project" value="UniProtKB-KW"/>
</dbReference>
<keyword evidence="8" id="KW-0457">Lysine biosynthesis</keyword>
<dbReference type="InterPro" id="IPR013785">
    <property type="entry name" value="Aldolase_TIM"/>
</dbReference>
<dbReference type="PRINTS" id="PR00146">
    <property type="entry name" value="DHPICSNTHASE"/>
</dbReference>
<dbReference type="InterPro" id="IPR002220">
    <property type="entry name" value="DapA-like"/>
</dbReference>
<dbReference type="AlphaFoldDB" id="A0A318KPZ5"/>
<dbReference type="PROSITE" id="PS00666">
    <property type="entry name" value="DHDPS_2"/>
    <property type="match status" value="1"/>
</dbReference>
<dbReference type="PIRSF" id="PIRSF001365">
    <property type="entry name" value="DHDPS"/>
    <property type="match status" value="1"/>
</dbReference>
<keyword evidence="10" id="KW-0704">Schiff base</keyword>
<keyword evidence="7" id="KW-0220">Diaminopimelate biosynthesis</keyword>
<protein>
    <recommendedName>
        <fullName evidence="4 12">4-hydroxy-tetrahydrodipicolinate synthase</fullName>
        <ecNumber evidence="4 12">4.3.3.7</ecNumber>
    </recommendedName>
</protein>
<dbReference type="SUPFAM" id="SSF51569">
    <property type="entry name" value="Aldolase"/>
    <property type="match status" value="1"/>
</dbReference>
<keyword evidence="9 13" id="KW-0456">Lyase</keyword>
<evidence type="ECO:0000256" key="4">
    <source>
        <dbReference type="ARBA" id="ARBA00012086"/>
    </source>
</evidence>
<evidence type="ECO:0000256" key="15">
    <source>
        <dbReference type="PIRSR" id="PIRSR001365-2"/>
    </source>
</evidence>
<evidence type="ECO:0000313" key="17">
    <source>
        <dbReference type="Proteomes" id="UP000247555"/>
    </source>
</evidence>
<feature type="binding site" evidence="15">
    <location>
        <position position="48"/>
    </location>
    <ligand>
        <name>pyruvate</name>
        <dbReference type="ChEBI" id="CHEBI:15361"/>
    </ligand>
</feature>
<dbReference type="InterPro" id="IPR005263">
    <property type="entry name" value="DapA"/>
</dbReference>
<dbReference type="OrthoDB" id="9782828at2"/>
<dbReference type="PANTHER" id="PTHR12128">
    <property type="entry name" value="DIHYDRODIPICOLINATE SYNTHASE"/>
    <property type="match status" value="1"/>
</dbReference>
<feature type="active site" description="Schiff-base intermediate with substrate" evidence="14">
    <location>
        <position position="163"/>
    </location>
</feature>
<dbReference type="EMBL" id="QJKI01000005">
    <property type="protein sequence ID" value="PXX79819.1"/>
    <property type="molecule type" value="Genomic_DNA"/>
</dbReference>
<dbReference type="EC" id="4.3.3.7" evidence="4 12"/>
<comment type="pathway">
    <text evidence="2">Amino-acid biosynthesis; L-lysine biosynthesis via DAP pathway; (S)-tetrahydrodipicolinate from L-aspartate: step 3/4.</text>
</comment>
<comment type="catalytic activity">
    <reaction evidence="11">
        <text>L-aspartate 4-semialdehyde + pyruvate = (2S,4S)-4-hydroxy-2,3,4,5-tetrahydrodipicolinate + H2O + H(+)</text>
        <dbReference type="Rhea" id="RHEA:34171"/>
        <dbReference type="ChEBI" id="CHEBI:15361"/>
        <dbReference type="ChEBI" id="CHEBI:15377"/>
        <dbReference type="ChEBI" id="CHEBI:15378"/>
        <dbReference type="ChEBI" id="CHEBI:67139"/>
        <dbReference type="ChEBI" id="CHEBI:537519"/>
        <dbReference type="EC" id="4.3.3.7"/>
    </reaction>
</comment>
<dbReference type="Proteomes" id="UP000247555">
    <property type="component" value="Unassembled WGS sequence"/>
</dbReference>
<dbReference type="Gene3D" id="3.20.20.70">
    <property type="entry name" value="Aldolase class I"/>
    <property type="match status" value="1"/>
</dbReference>
<evidence type="ECO:0000256" key="13">
    <source>
        <dbReference type="PIRNR" id="PIRNR001365"/>
    </source>
</evidence>
<dbReference type="CDD" id="cd00950">
    <property type="entry name" value="DHDPS"/>
    <property type="match status" value="1"/>
</dbReference>
<dbReference type="UniPathway" id="UPA00034">
    <property type="reaction ID" value="UER00017"/>
</dbReference>
<evidence type="ECO:0000256" key="11">
    <source>
        <dbReference type="ARBA" id="ARBA00047836"/>
    </source>
</evidence>
<reference evidence="16 17" key="1">
    <citation type="submission" date="2018-05" db="EMBL/GenBank/DDBJ databases">
        <title>Genomic Encyclopedia of Type Strains, Phase IV (KMG-IV): sequencing the most valuable type-strain genomes for metagenomic binning, comparative biology and taxonomic classification.</title>
        <authorList>
            <person name="Goeker M."/>
        </authorList>
    </citation>
    <scope>NUCLEOTIDE SEQUENCE [LARGE SCALE GENOMIC DNA]</scope>
    <source>
        <strain evidence="16 17">DSM 29661</strain>
    </source>
</reference>
<feature type="active site" description="Proton donor/acceptor" evidence="14">
    <location>
        <position position="135"/>
    </location>
</feature>
<proteinExistence type="inferred from homology"/>
<comment type="similarity">
    <text evidence="3 13">Belongs to the DapA family.</text>
</comment>
<name>A0A318KPZ5_9NEIS</name>
<dbReference type="Pfam" id="PF00701">
    <property type="entry name" value="DHDPS"/>
    <property type="match status" value="1"/>
</dbReference>
<dbReference type="NCBIfam" id="TIGR00674">
    <property type="entry name" value="dapA"/>
    <property type="match status" value="1"/>
</dbReference>
<comment type="caution">
    <text evidence="16">The sequence shown here is derived from an EMBL/GenBank/DDBJ whole genome shotgun (WGS) entry which is preliminary data.</text>
</comment>
<dbReference type="RefSeq" id="WP_110390125.1">
    <property type="nucleotide sequence ID" value="NZ_QJKI01000005.1"/>
</dbReference>
<feature type="binding site" evidence="15">
    <location>
        <position position="203"/>
    </location>
    <ligand>
        <name>pyruvate</name>
        <dbReference type="ChEBI" id="CHEBI:15361"/>
    </ligand>
</feature>
<evidence type="ECO:0000256" key="7">
    <source>
        <dbReference type="ARBA" id="ARBA00022915"/>
    </source>
</evidence>
<evidence type="ECO:0000313" key="16">
    <source>
        <dbReference type="EMBL" id="PXX79819.1"/>
    </source>
</evidence>
<evidence type="ECO:0000256" key="9">
    <source>
        <dbReference type="ARBA" id="ARBA00023239"/>
    </source>
</evidence>
<evidence type="ECO:0000256" key="12">
    <source>
        <dbReference type="NCBIfam" id="TIGR00674"/>
    </source>
</evidence>
<organism evidence="16 17">
    <name type="scientific">Rivihabitans pingtungensis</name>
    <dbReference type="NCBI Taxonomy" id="1054498"/>
    <lineage>
        <taxon>Bacteria</taxon>
        <taxon>Pseudomonadati</taxon>
        <taxon>Pseudomonadota</taxon>
        <taxon>Betaproteobacteria</taxon>
        <taxon>Neisseriales</taxon>
        <taxon>Aquaspirillaceae</taxon>
        <taxon>Rivihabitans</taxon>
    </lineage>
</organism>
<dbReference type="GO" id="GO:0009089">
    <property type="term" value="P:lysine biosynthetic process via diaminopimelate"/>
    <property type="evidence" value="ECO:0007669"/>
    <property type="project" value="UniProtKB-UniRule"/>
</dbReference>
<keyword evidence="17" id="KW-1185">Reference proteome</keyword>
<evidence type="ECO:0000256" key="2">
    <source>
        <dbReference type="ARBA" id="ARBA00005120"/>
    </source>
</evidence>
<dbReference type="SMART" id="SM01130">
    <property type="entry name" value="DHDPS"/>
    <property type="match status" value="1"/>
</dbReference>
<evidence type="ECO:0000256" key="10">
    <source>
        <dbReference type="ARBA" id="ARBA00023270"/>
    </source>
</evidence>
<keyword evidence="6" id="KW-0028">Amino-acid biosynthesis</keyword>
<evidence type="ECO:0000256" key="8">
    <source>
        <dbReference type="ARBA" id="ARBA00023154"/>
    </source>
</evidence>